<accession>A0ACB6ZHU7</accession>
<reference evidence="1" key="1">
    <citation type="submission" date="2019-10" db="EMBL/GenBank/DDBJ databases">
        <authorList>
            <consortium name="DOE Joint Genome Institute"/>
            <person name="Kuo A."/>
            <person name="Miyauchi S."/>
            <person name="Kiss E."/>
            <person name="Drula E."/>
            <person name="Kohler A."/>
            <person name="Sanchez-Garcia M."/>
            <person name="Andreopoulos B."/>
            <person name="Barry K.W."/>
            <person name="Bonito G."/>
            <person name="Buee M."/>
            <person name="Carver A."/>
            <person name="Chen C."/>
            <person name="Cichocki N."/>
            <person name="Clum A."/>
            <person name="Culley D."/>
            <person name="Crous P.W."/>
            <person name="Fauchery L."/>
            <person name="Girlanda M."/>
            <person name="Hayes R."/>
            <person name="Keri Z."/>
            <person name="Labutti K."/>
            <person name="Lipzen A."/>
            <person name="Lombard V."/>
            <person name="Magnuson J."/>
            <person name="Maillard F."/>
            <person name="Morin E."/>
            <person name="Murat C."/>
            <person name="Nolan M."/>
            <person name="Ohm R."/>
            <person name="Pangilinan J."/>
            <person name="Pereira M."/>
            <person name="Perotto S."/>
            <person name="Peter M."/>
            <person name="Riley R."/>
            <person name="Sitrit Y."/>
            <person name="Stielow B."/>
            <person name="Szollosi G."/>
            <person name="Zifcakova L."/>
            <person name="Stursova M."/>
            <person name="Spatafora J.W."/>
            <person name="Tedersoo L."/>
            <person name="Vaario L.-M."/>
            <person name="Yamada A."/>
            <person name="Yan M."/>
            <person name="Wang P."/>
            <person name="Xu J."/>
            <person name="Bruns T."/>
            <person name="Baldrian P."/>
            <person name="Vilgalys R."/>
            <person name="Henrissat B."/>
            <person name="Grigoriev I.V."/>
            <person name="Hibbett D."/>
            <person name="Nagy L.G."/>
            <person name="Martin F.M."/>
        </authorList>
    </citation>
    <scope>NUCLEOTIDE SEQUENCE</scope>
    <source>
        <strain evidence="1">P2</strain>
    </source>
</reference>
<reference evidence="1" key="2">
    <citation type="journal article" date="2020" name="Nat. Commun.">
        <title>Large-scale genome sequencing of mycorrhizal fungi provides insights into the early evolution of symbiotic traits.</title>
        <authorList>
            <person name="Miyauchi S."/>
            <person name="Kiss E."/>
            <person name="Kuo A."/>
            <person name="Drula E."/>
            <person name="Kohler A."/>
            <person name="Sanchez-Garcia M."/>
            <person name="Morin E."/>
            <person name="Andreopoulos B."/>
            <person name="Barry K.W."/>
            <person name="Bonito G."/>
            <person name="Buee M."/>
            <person name="Carver A."/>
            <person name="Chen C."/>
            <person name="Cichocki N."/>
            <person name="Clum A."/>
            <person name="Culley D."/>
            <person name="Crous P.W."/>
            <person name="Fauchery L."/>
            <person name="Girlanda M."/>
            <person name="Hayes R.D."/>
            <person name="Keri Z."/>
            <person name="LaButti K."/>
            <person name="Lipzen A."/>
            <person name="Lombard V."/>
            <person name="Magnuson J."/>
            <person name="Maillard F."/>
            <person name="Murat C."/>
            <person name="Nolan M."/>
            <person name="Ohm R.A."/>
            <person name="Pangilinan J."/>
            <person name="Pereira M.F."/>
            <person name="Perotto S."/>
            <person name="Peter M."/>
            <person name="Pfister S."/>
            <person name="Riley R."/>
            <person name="Sitrit Y."/>
            <person name="Stielow J.B."/>
            <person name="Szollosi G."/>
            <person name="Zifcakova L."/>
            <person name="Stursova M."/>
            <person name="Spatafora J.W."/>
            <person name="Tedersoo L."/>
            <person name="Vaario L.M."/>
            <person name="Yamada A."/>
            <person name="Yan M."/>
            <person name="Wang P."/>
            <person name="Xu J."/>
            <person name="Bruns T."/>
            <person name="Baldrian P."/>
            <person name="Vilgalys R."/>
            <person name="Dunand C."/>
            <person name="Henrissat B."/>
            <person name="Grigoriev I.V."/>
            <person name="Hibbett D."/>
            <person name="Nagy L.G."/>
            <person name="Martin F.M."/>
        </authorList>
    </citation>
    <scope>NUCLEOTIDE SEQUENCE</scope>
    <source>
        <strain evidence="1">P2</strain>
    </source>
</reference>
<organism evidence="1 2">
    <name type="scientific">Thelephora ganbajun</name>
    <name type="common">Ganba fungus</name>
    <dbReference type="NCBI Taxonomy" id="370292"/>
    <lineage>
        <taxon>Eukaryota</taxon>
        <taxon>Fungi</taxon>
        <taxon>Dikarya</taxon>
        <taxon>Basidiomycota</taxon>
        <taxon>Agaricomycotina</taxon>
        <taxon>Agaricomycetes</taxon>
        <taxon>Thelephorales</taxon>
        <taxon>Thelephoraceae</taxon>
        <taxon>Thelephora</taxon>
    </lineage>
</organism>
<comment type="caution">
    <text evidence="1">The sequence shown here is derived from an EMBL/GenBank/DDBJ whole genome shotgun (WGS) entry which is preliminary data.</text>
</comment>
<evidence type="ECO:0000313" key="1">
    <source>
        <dbReference type="EMBL" id="KAF9648923.1"/>
    </source>
</evidence>
<evidence type="ECO:0000313" key="2">
    <source>
        <dbReference type="Proteomes" id="UP000886501"/>
    </source>
</evidence>
<proteinExistence type="predicted"/>
<name>A0ACB6ZHU7_THEGA</name>
<keyword evidence="2" id="KW-1185">Reference proteome</keyword>
<protein>
    <submittedName>
        <fullName evidence="1">DNA/RNA polymerase</fullName>
    </submittedName>
</protein>
<dbReference type="EMBL" id="MU118005">
    <property type="protein sequence ID" value="KAF9648923.1"/>
    <property type="molecule type" value="Genomic_DNA"/>
</dbReference>
<dbReference type="Proteomes" id="UP000886501">
    <property type="component" value="Unassembled WGS sequence"/>
</dbReference>
<sequence>MWKGKERATTPDSDSEFLDLNPIITYRHLQSHALGVKDPLRVIALCDSDAFYAGCEMVRLGVDPEQPLVVSQWDSIIAVNYPSRKFGITRMDKVKDAQKRCQNLMVVHVATYKEGDAEPGHWENPNTKTHKVSLDLYRRESSKVHNMFKESLPAGVELEKASIDECFIDFTRPVREELLRRYPHLAQAPPTGTDTPLPPPSTPIIWNANTNLVPINPKDDVTDNPGGPSASTRGDSELEEPPITWHDVALSIAADMMERARDQVRTKLGYSTSAGIGRNKFLAKLTASYRKPNSQSVLRNAAIPHYLRPLPFQKIRFLGGKLGNAVAKEYEVSTVGDLLAVSLDEFQKTFGEDSIWIWEIIRGIDRSEVKEKPPNTKSMAASKNLATPVTMPCEGPHWVRVMAAELTLRLNDARELSPNLWPRTISLSTRQGWSVTQRKQAPFPFVRNVTIDVVAAAGDKLWKELVGPLNSTKPLSTKITHVCLSLHGVEAGEVNQQGIESFLSKTPNSPSKRKRKVDSDNEVDETMPTSSHGESELKLDIDYFVCDRCKKQITLPKELMTASALDEDIRRDALGSLRAEHQDFHFAQDLSRMPSDDERPRRPNSESTIHPKKKRKHKGGGAEGEGIARFFTKR</sequence>
<gene>
    <name evidence="1" type="ORF">BDM02DRAFT_3095536</name>
</gene>